<sequence length="75" mass="8278">MALEVIKLLRQFSYNGMTFMDPGPAFTPVQVRDIYSAQYPELTTAAVEGPDVSDNLARFTFVRAAGAKGVWHAQN</sequence>
<dbReference type="EMBL" id="CAJZAG010000015">
    <property type="protein sequence ID" value="CAG9185763.1"/>
    <property type="molecule type" value="Genomic_DNA"/>
</dbReference>
<protein>
    <recommendedName>
        <fullName evidence="3">PRTRC system protein C</fullName>
    </recommendedName>
</protein>
<dbReference type="InterPro" id="IPR032866">
    <property type="entry name" value="Prok_Ub"/>
</dbReference>
<dbReference type="Proteomes" id="UP000706525">
    <property type="component" value="Unassembled WGS sequence"/>
</dbReference>
<evidence type="ECO:0008006" key="3">
    <source>
        <dbReference type="Google" id="ProtNLM"/>
    </source>
</evidence>
<dbReference type="Pfam" id="PF14454">
    <property type="entry name" value="Prok_Ub"/>
    <property type="match status" value="1"/>
</dbReference>
<keyword evidence="2" id="KW-1185">Reference proteome</keyword>
<proteinExistence type="predicted"/>
<gene>
    <name evidence="1" type="ORF">LMG32289_06095</name>
</gene>
<dbReference type="NCBIfam" id="TIGR03738">
    <property type="entry name" value="PRTRC_C"/>
    <property type="match status" value="1"/>
</dbReference>
<comment type="caution">
    <text evidence="1">The sequence shown here is derived from an EMBL/GenBank/DDBJ whole genome shotgun (WGS) entry which is preliminary data.</text>
</comment>
<accession>A0ABM8XZ83</accession>
<dbReference type="RefSeq" id="WP_223995103.1">
    <property type="nucleotide sequence ID" value="NZ_CAJZAG010000015.1"/>
</dbReference>
<reference evidence="1 2" key="1">
    <citation type="submission" date="2021-08" db="EMBL/GenBank/DDBJ databases">
        <authorList>
            <person name="Peeters C."/>
        </authorList>
    </citation>
    <scope>NUCLEOTIDE SEQUENCE [LARGE SCALE GENOMIC DNA]</scope>
    <source>
        <strain evidence="1 2">LMG 32289</strain>
    </source>
</reference>
<dbReference type="InterPro" id="IPR022289">
    <property type="entry name" value="PRTRC_protein-C"/>
</dbReference>
<evidence type="ECO:0000313" key="1">
    <source>
        <dbReference type="EMBL" id="CAG9185763.1"/>
    </source>
</evidence>
<organism evidence="1 2">
    <name type="scientific">Cupriavidus pampae</name>
    <dbReference type="NCBI Taxonomy" id="659251"/>
    <lineage>
        <taxon>Bacteria</taxon>
        <taxon>Pseudomonadati</taxon>
        <taxon>Pseudomonadota</taxon>
        <taxon>Betaproteobacteria</taxon>
        <taxon>Burkholderiales</taxon>
        <taxon>Burkholderiaceae</taxon>
        <taxon>Cupriavidus</taxon>
    </lineage>
</organism>
<name>A0ABM8XZ83_9BURK</name>
<evidence type="ECO:0000313" key="2">
    <source>
        <dbReference type="Proteomes" id="UP000706525"/>
    </source>
</evidence>